<proteinExistence type="predicted"/>
<sequence>MIQVTAFKWVPPFAQGSVRDLRVRWALEEAGLGYDDALIGFEDQATAAYRARQPFGQVPAYSDGKVEMFESGAIVLWIAQSSDRLMPADDAGRAMVMTWLFAAMNSIEPFVAELATIDLFNADKDWARARRPEVEAFVRKRLGDLQTALGDRQWFANDRFSAADILMTHVLRDLRHTDIVADYPALADYVARAEARPAFKRALADQLKPFKAAETKNPGLVGGAA</sequence>
<organism evidence="3 4">
    <name type="scientific">Brevundimonas denitrificans</name>
    <dbReference type="NCBI Taxonomy" id="1443434"/>
    <lineage>
        <taxon>Bacteria</taxon>
        <taxon>Pseudomonadati</taxon>
        <taxon>Pseudomonadota</taxon>
        <taxon>Alphaproteobacteria</taxon>
        <taxon>Caulobacterales</taxon>
        <taxon>Caulobacteraceae</taxon>
        <taxon>Brevundimonas</taxon>
    </lineage>
</organism>
<dbReference type="PANTHER" id="PTHR44051">
    <property type="entry name" value="GLUTATHIONE S-TRANSFERASE-RELATED"/>
    <property type="match status" value="1"/>
</dbReference>
<dbReference type="InterPro" id="IPR004046">
    <property type="entry name" value="GST_C"/>
</dbReference>
<dbReference type="CDD" id="cd03207">
    <property type="entry name" value="GST_C_8"/>
    <property type="match status" value="1"/>
</dbReference>
<dbReference type="InterPro" id="IPR004045">
    <property type="entry name" value="Glutathione_S-Trfase_N"/>
</dbReference>
<dbReference type="PROSITE" id="PS50404">
    <property type="entry name" value="GST_NTER"/>
    <property type="match status" value="1"/>
</dbReference>
<dbReference type="EMBL" id="BSOY01000108">
    <property type="protein sequence ID" value="GLS02769.1"/>
    <property type="molecule type" value="Genomic_DNA"/>
</dbReference>
<dbReference type="RefSeq" id="WP_284223676.1">
    <property type="nucleotide sequence ID" value="NZ_BSOY01000108.1"/>
</dbReference>
<dbReference type="CDD" id="cd03046">
    <property type="entry name" value="GST_N_GTT1_like"/>
    <property type="match status" value="1"/>
</dbReference>
<dbReference type="SUPFAM" id="SSF47616">
    <property type="entry name" value="GST C-terminal domain-like"/>
    <property type="match status" value="1"/>
</dbReference>
<dbReference type="Pfam" id="PF02798">
    <property type="entry name" value="GST_N"/>
    <property type="match status" value="1"/>
</dbReference>
<dbReference type="SUPFAM" id="SSF52833">
    <property type="entry name" value="Thioredoxin-like"/>
    <property type="match status" value="1"/>
</dbReference>
<dbReference type="InterPro" id="IPR036282">
    <property type="entry name" value="Glutathione-S-Trfase_C_sf"/>
</dbReference>
<dbReference type="SFLD" id="SFLDS00019">
    <property type="entry name" value="Glutathione_Transferase_(cytos"/>
    <property type="match status" value="1"/>
</dbReference>
<evidence type="ECO:0000259" key="1">
    <source>
        <dbReference type="PROSITE" id="PS50404"/>
    </source>
</evidence>
<reference evidence="4" key="1">
    <citation type="journal article" date="2019" name="Int. J. Syst. Evol. Microbiol.">
        <title>The Global Catalogue of Microorganisms (GCM) 10K type strain sequencing project: providing services to taxonomists for standard genome sequencing and annotation.</title>
        <authorList>
            <consortium name="The Broad Institute Genomics Platform"/>
            <consortium name="The Broad Institute Genome Sequencing Center for Infectious Disease"/>
            <person name="Wu L."/>
            <person name="Ma J."/>
        </authorList>
    </citation>
    <scope>NUCLEOTIDE SEQUENCE [LARGE SCALE GENOMIC DNA]</scope>
    <source>
        <strain evidence="4">NBRC 110107</strain>
    </source>
</reference>
<dbReference type="InterPro" id="IPR036249">
    <property type="entry name" value="Thioredoxin-like_sf"/>
</dbReference>
<evidence type="ECO:0000313" key="4">
    <source>
        <dbReference type="Proteomes" id="UP001156921"/>
    </source>
</evidence>
<dbReference type="PROSITE" id="PS50405">
    <property type="entry name" value="GST_CTER"/>
    <property type="match status" value="1"/>
</dbReference>
<protein>
    <submittedName>
        <fullName evidence="3">Glutathione S-transferase</fullName>
    </submittedName>
</protein>
<comment type="caution">
    <text evidence="3">The sequence shown here is derived from an EMBL/GenBank/DDBJ whole genome shotgun (WGS) entry which is preliminary data.</text>
</comment>
<feature type="domain" description="GST N-terminal" evidence="1">
    <location>
        <begin position="7"/>
        <end position="86"/>
    </location>
</feature>
<dbReference type="InterPro" id="IPR010987">
    <property type="entry name" value="Glutathione-S-Trfase_C-like"/>
</dbReference>
<keyword evidence="4" id="KW-1185">Reference proteome</keyword>
<dbReference type="SFLD" id="SFLDG00358">
    <property type="entry name" value="Main_(cytGST)"/>
    <property type="match status" value="1"/>
</dbReference>
<gene>
    <name evidence="3" type="ORF">GCM10007859_28000</name>
</gene>
<dbReference type="Gene3D" id="1.20.1050.10">
    <property type="match status" value="1"/>
</dbReference>
<feature type="domain" description="GST C-terminal" evidence="2">
    <location>
        <begin position="89"/>
        <end position="215"/>
    </location>
</feature>
<dbReference type="Gene3D" id="3.40.30.10">
    <property type="entry name" value="Glutaredoxin"/>
    <property type="match status" value="1"/>
</dbReference>
<dbReference type="Proteomes" id="UP001156921">
    <property type="component" value="Unassembled WGS sequence"/>
</dbReference>
<accession>A0ABQ6BSI4</accession>
<name>A0ABQ6BSI4_9CAUL</name>
<dbReference type="PANTHER" id="PTHR44051:SF8">
    <property type="entry name" value="GLUTATHIONE S-TRANSFERASE GSTA"/>
    <property type="match status" value="1"/>
</dbReference>
<dbReference type="InterPro" id="IPR040079">
    <property type="entry name" value="Glutathione_S-Trfase"/>
</dbReference>
<dbReference type="Pfam" id="PF14497">
    <property type="entry name" value="GST_C_3"/>
    <property type="match status" value="1"/>
</dbReference>
<evidence type="ECO:0000313" key="3">
    <source>
        <dbReference type="EMBL" id="GLS02769.1"/>
    </source>
</evidence>
<evidence type="ECO:0000259" key="2">
    <source>
        <dbReference type="PROSITE" id="PS50405"/>
    </source>
</evidence>